<name>A0A7C4LJX2_9PLAN</name>
<proteinExistence type="predicted"/>
<dbReference type="EMBL" id="DSVQ01000009">
    <property type="protein sequence ID" value="HGT38494.1"/>
    <property type="molecule type" value="Genomic_DNA"/>
</dbReference>
<sequence length="336" mass="37308">MQYRTLGRTGVKVSELCLGTMMFGGPADEAESRRIIERALDAGINFIDTADMYVNGQSEAIVGRALAGKRDRVVLATKGCNPMGPDVNQQGLSRRWLMQALDGSLKRLGTDWIDIYYAHKPDPDTPWEETLRALDDMVRAGKVRYIACSNFRAWQVCEALWLSKLHGWERFSCVQPLYNIVNRDIEVELLPLCQAQRLGVVTYSPLARGILTGKYKVGEPFPEGSRAARNDKRMREAELREASFEVAQQLTAYCAQKGCTSSSFALAWCLANPIVTSVILGPRTLAQLEDNLHGLDVTITSEDETFVDGLVPPGEHSGKGFQDPAYPITGRPVPRR</sequence>
<organism evidence="4">
    <name type="scientific">Schlesneria paludicola</name>
    <dbReference type="NCBI Taxonomy" id="360056"/>
    <lineage>
        <taxon>Bacteria</taxon>
        <taxon>Pseudomonadati</taxon>
        <taxon>Planctomycetota</taxon>
        <taxon>Planctomycetia</taxon>
        <taxon>Planctomycetales</taxon>
        <taxon>Planctomycetaceae</taxon>
        <taxon>Schlesneria</taxon>
    </lineage>
</organism>
<evidence type="ECO:0000256" key="1">
    <source>
        <dbReference type="ARBA" id="ARBA00023002"/>
    </source>
</evidence>
<keyword evidence="1" id="KW-0560">Oxidoreductase</keyword>
<gene>
    <name evidence="4" type="ORF">ENS64_04425</name>
</gene>
<evidence type="ECO:0000256" key="2">
    <source>
        <dbReference type="SAM" id="MobiDB-lite"/>
    </source>
</evidence>
<dbReference type="InterPro" id="IPR020471">
    <property type="entry name" value="AKR"/>
</dbReference>
<dbReference type="GO" id="GO:0005829">
    <property type="term" value="C:cytosol"/>
    <property type="evidence" value="ECO:0007669"/>
    <property type="project" value="TreeGrafter"/>
</dbReference>
<dbReference type="AlphaFoldDB" id="A0A7C4LJX2"/>
<accession>A0A7C4LJX2</accession>
<evidence type="ECO:0000259" key="3">
    <source>
        <dbReference type="Pfam" id="PF00248"/>
    </source>
</evidence>
<dbReference type="GO" id="GO:0016491">
    <property type="term" value="F:oxidoreductase activity"/>
    <property type="evidence" value="ECO:0007669"/>
    <property type="project" value="UniProtKB-KW"/>
</dbReference>
<dbReference type="Gene3D" id="3.20.20.100">
    <property type="entry name" value="NADP-dependent oxidoreductase domain"/>
    <property type="match status" value="1"/>
</dbReference>
<dbReference type="PANTHER" id="PTHR43364:SF4">
    <property type="entry name" value="NAD(P)-LINKED OXIDOREDUCTASE SUPERFAMILY PROTEIN"/>
    <property type="match status" value="1"/>
</dbReference>
<protein>
    <submittedName>
        <fullName evidence="4">Aldo/keto reductase</fullName>
    </submittedName>
</protein>
<dbReference type="InterPro" id="IPR050523">
    <property type="entry name" value="AKR_Detox_Biosynth"/>
</dbReference>
<dbReference type="InterPro" id="IPR023210">
    <property type="entry name" value="NADP_OxRdtase_dom"/>
</dbReference>
<dbReference type="Pfam" id="PF00248">
    <property type="entry name" value="Aldo_ket_red"/>
    <property type="match status" value="1"/>
</dbReference>
<comment type="caution">
    <text evidence="4">The sequence shown here is derived from an EMBL/GenBank/DDBJ whole genome shotgun (WGS) entry which is preliminary data.</text>
</comment>
<evidence type="ECO:0000313" key="4">
    <source>
        <dbReference type="EMBL" id="HGT38494.1"/>
    </source>
</evidence>
<reference evidence="4" key="1">
    <citation type="journal article" date="2020" name="mSystems">
        <title>Genome- and Community-Level Interaction Insights into Carbon Utilization and Element Cycling Functions of Hydrothermarchaeota in Hydrothermal Sediment.</title>
        <authorList>
            <person name="Zhou Z."/>
            <person name="Liu Y."/>
            <person name="Xu W."/>
            <person name="Pan J."/>
            <person name="Luo Z.H."/>
            <person name="Li M."/>
        </authorList>
    </citation>
    <scope>NUCLEOTIDE SEQUENCE [LARGE SCALE GENOMIC DNA]</scope>
    <source>
        <strain evidence="4">SpSt-508</strain>
    </source>
</reference>
<dbReference type="InterPro" id="IPR036812">
    <property type="entry name" value="NAD(P)_OxRdtase_dom_sf"/>
</dbReference>
<dbReference type="PRINTS" id="PR00069">
    <property type="entry name" value="ALDKETRDTASE"/>
</dbReference>
<dbReference type="FunFam" id="3.20.20.100:FF:000004">
    <property type="entry name" value="Oxidoreductase, aldo/keto reductase"/>
    <property type="match status" value="1"/>
</dbReference>
<feature type="domain" description="NADP-dependent oxidoreductase" evidence="3">
    <location>
        <begin position="15"/>
        <end position="305"/>
    </location>
</feature>
<dbReference type="PANTHER" id="PTHR43364">
    <property type="entry name" value="NADH-SPECIFIC METHYLGLYOXAL REDUCTASE-RELATED"/>
    <property type="match status" value="1"/>
</dbReference>
<feature type="region of interest" description="Disordered" evidence="2">
    <location>
        <begin position="313"/>
        <end position="336"/>
    </location>
</feature>
<dbReference type="SUPFAM" id="SSF51430">
    <property type="entry name" value="NAD(P)-linked oxidoreductase"/>
    <property type="match status" value="1"/>
</dbReference>
<dbReference type="CDD" id="cd19087">
    <property type="entry name" value="AKR_AKR12A1_B1_C1"/>
    <property type="match status" value="1"/>
</dbReference>